<evidence type="ECO:0000256" key="7">
    <source>
        <dbReference type="ARBA" id="ARBA00023274"/>
    </source>
</evidence>
<keyword evidence="7 8" id="KW-0687">Ribonucleoprotein</keyword>
<dbReference type="Gene3D" id="3.30.720.10">
    <property type="entry name" value="Signal recognition particle alu RNA binding heterodimer, srp9/1"/>
    <property type="match status" value="1"/>
</dbReference>
<sequence length="131" mass="14284">MLLDNDAFLTALTKMFVESKSGKSLRITMKRYDGKTKPTPRKNSKQPESQATTENSCLMRVALGNKKIATVVHQKDINRFNQAYANVIKANIDGLKKRDKRSGAKGATTGASSSHATKQITSTPPTSSNNV</sequence>
<dbReference type="GO" id="GO:0005786">
    <property type="term" value="C:signal recognition particle, endoplasmic reticulum targeting"/>
    <property type="evidence" value="ECO:0007669"/>
    <property type="project" value="UniProtKB-UniRule"/>
</dbReference>
<keyword evidence="6 8" id="KW-0733">Signal recognition particle</keyword>
<feature type="compositionally biased region" description="Polar residues" evidence="9">
    <location>
        <begin position="46"/>
        <end position="55"/>
    </location>
</feature>
<organism evidence="10">
    <name type="scientific">Mesocestoides corti</name>
    <name type="common">Flatworm</name>
    <dbReference type="NCBI Taxonomy" id="53468"/>
    <lineage>
        <taxon>Eukaryota</taxon>
        <taxon>Metazoa</taxon>
        <taxon>Spiralia</taxon>
        <taxon>Lophotrochozoa</taxon>
        <taxon>Platyhelminthes</taxon>
        <taxon>Cestoda</taxon>
        <taxon>Eucestoda</taxon>
        <taxon>Cyclophyllidea</taxon>
        <taxon>Mesocestoididae</taxon>
        <taxon>Mesocestoides</taxon>
    </lineage>
</organism>
<comment type="subcellular location">
    <subcellularLocation>
        <location evidence="1 8">Cytoplasm</location>
    </subcellularLocation>
</comment>
<keyword evidence="5 8" id="KW-0694">RNA-binding</keyword>
<reference evidence="10" key="1">
    <citation type="submission" date="2019-11" db="UniProtKB">
        <authorList>
            <consortium name="WormBaseParasite"/>
        </authorList>
    </citation>
    <scope>IDENTIFICATION</scope>
</reference>
<dbReference type="AlphaFoldDB" id="A0A5K3ETH7"/>
<feature type="region of interest" description="Disordered" evidence="9">
    <location>
        <begin position="92"/>
        <end position="131"/>
    </location>
</feature>
<keyword evidence="4 8" id="KW-0963">Cytoplasm</keyword>
<dbReference type="FunFam" id="3.30.720.10:FF:000003">
    <property type="entry name" value="Signal recognition particle 14"/>
    <property type="match status" value="1"/>
</dbReference>
<evidence type="ECO:0000313" key="10">
    <source>
        <dbReference type="WBParaSite" id="MCU_002514-RA"/>
    </source>
</evidence>
<proteinExistence type="inferred from homology"/>
<evidence type="ECO:0000256" key="6">
    <source>
        <dbReference type="ARBA" id="ARBA00023135"/>
    </source>
</evidence>
<protein>
    <recommendedName>
        <fullName evidence="3 8">Signal recognition particle 14 kDa protein</fullName>
        <shortName evidence="8">SRP14</shortName>
    </recommendedName>
</protein>
<dbReference type="GO" id="GO:0006614">
    <property type="term" value="P:SRP-dependent cotranslational protein targeting to membrane"/>
    <property type="evidence" value="ECO:0007669"/>
    <property type="project" value="UniProtKB-UniRule"/>
</dbReference>
<comment type="function">
    <text evidence="8">Component of the signal recognition particle (SRP) complex, a ribonucleoprotein complex that mediates the cotranslational targeting of secretory and membrane proteins to the endoplasmic reticulum (ER). SRP9 together with SRP14 and the Alu portion of the SRP RNA, constitutes the elongation arrest domain of SRP. The complex of SRP9 and SRP14 is required for SRP RNA binding.</text>
</comment>
<dbReference type="GO" id="GO:0008312">
    <property type="term" value="F:7S RNA binding"/>
    <property type="evidence" value="ECO:0007669"/>
    <property type="project" value="UniProtKB-UniRule"/>
</dbReference>
<dbReference type="GO" id="GO:0030942">
    <property type="term" value="F:endoplasmic reticulum signal peptide binding"/>
    <property type="evidence" value="ECO:0007669"/>
    <property type="project" value="UniProtKB-UniRule"/>
</dbReference>
<dbReference type="Pfam" id="PF02290">
    <property type="entry name" value="SRP14"/>
    <property type="match status" value="1"/>
</dbReference>
<comment type="subunit">
    <text evidence="8">Heterodimer with SRP9; binds RNA as heterodimer. Component of a signal recognition particle (SRP) complex that consists of a 7SL RNA molecule of 300 nucleotides and six protein subunits: SRP72, SRP68, SRP54, SRP19, SRP14 and SRP9.</text>
</comment>
<evidence type="ECO:0000256" key="2">
    <source>
        <dbReference type="ARBA" id="ARBA00010349"/>
    </source>
</evidence>
<name>A0A5K3ETH7_MESCO</name>
<comment type="similarity">
    <text evidence="2 8">Belongs to the SRP14 family.</text>
</comment>
<feature type="compositionally biased region" description="Polar residues" evidence="9">
    <location>
        <begin position="109"/>
        <end position="131"/>
    </location>
</feature>
<accession>A0A5K3ETH7</accession>
<evidence type="ECO:0000256" key="4">
    <source>
        <dbReference type="ARBA" id="ARBA00022490"/>
    </source>
</evidence>
<evidence type="ECO:0000256" key="3">
    <source>
        <dbReference type="ARBA" id="ARBA00017926"/>
    </source>
</evidence>
<dbReference type="InterPro" id="IPR003210">
    <property type="entry name" value="Signal_recog_particle_SRP14"/>
</dbReference>
<dbReference type="SUPFAM" id="SSF54762">
    <property type="entry name" value="Signal recognition particle alu RNA binding heterodimer, SRP9/14"/>
    <property type="match status" value="1"/>
</dbReference>
<dbReference type="PANTHER" id="PTHR12013">
    <property type="entry name" value="SIGNAL RECOGNITION PARTICLE 14 KD PROTEIN"/>
    <property type="match status" value="1"/>
</dbReference>
<feature type="region of interest" description="Disordered" evidence="9">
    <location>
        <begin position="27"/>
        <end position="55"/>
    </location>
</feature>
<dbReference type="InterPro" id="IPR009018">
    <property type="entry name" value="Signal_recog_particle_SRP9/14"/>
</dbReference>
<evidence type="ECO:0000256" key="9">
    <source>
        <dbReference type="SAM" id="MobiDB-lite"/>
    </source>
</evidence>
<evidence type="ECO:0000256" key="5">
    <source>
        <dbReference type="ARBA" id="ARBA00022884"/>
    </source>
</evidence>
<evidence type="ECO:0000256" key="8">
    <source>
        <dbReference type="RuleBase" id="RU368100"/>
    </source>
</evidence>
<dbReference type="WBParaSite" id="MCU_002514-RA">
    <property type="protein sequence ID" value="MCU_002514-RA"/>
    <property type="gene ID" value="MCU_002514"/>
</dbReference>
<evidence type="ECO:0000256" key="1">
    <source>
        <dbReference type="ARBA" id="ARBA00004496"/>
    </source>
</evidence>